<dbReference type="RefSeq" id="WP_216925956.1">
    <property type="nucleotide sequence ID" value="NZ_JAHOPC010000010.1"/>
</dbReference>
<organism evidence="3 4">
    <name type="scientific">Paenarthrobacter aromaticivorans</name>
    <dbReference type="NCBI Taxonomy" id="2849150"/>
    <lineage>
        <taxon>Bacteria</taxon>
        <taxon>Bacillati</taxon>
        <taxon>Actinomycetota</taxon>
        <taxon>Actinomycetes</taxon>
        <taxon>Micrococcales</taxon>
        <taxon>Micrococcaceae</taxon>
        <taxon>Paenarthrobacter</taxon>
    </lineage>
</organism>
<dbReference type="Pfam" id="PF18064">
    <property type="entry name" value="CB_ParB_C"/>
    <property type="match status" value="1"/>
</dbReference>
<dbReference type="InterPro" id="IPR040851">
    <property type="entry name" value="ParB-like_C"/>
</dbReference>
<accession>A0ABS6I7Z7</accession>
<feature type="region of interest" description="Disordered" evidence="1">
    <location>
        <begin position="57"/>
        <end position="85"/>
    </location>
</feature>
<gene>
    <name evidence="3" type="ORF">KSW38_16235</name>
</gene>
<dbReference type="EMBL" id="JAHOPC010000010">
    <property type="protein sequence ID" value="MBU8867837.1"/>
    <property type="molecule type" value="Genomic_DNA"/>
</dbReference>
<sequence length="85" mass="9843">MKKSSEKKSPYFTEEDLQQIRAAVQAVGPLEGYASITDFVEAAARRELRRLQRKYNGGRKWPGVEAGELRPGRRTREETARYEDR</sequence>
<keyword evidence="4" id="KW-1185">Reference proteome</keyword>
<reference evidence="3 4" key="1">
    <citation type="submission" date="2021-06" db="EMBL/GenBank/DDBJ databases">
        <authorList>
            <person name="Jeong J.W."/>
        </authorList>
    </citation>
    <scope>NUCLEOTIDE SEQUENCE [LARGE SCALE GENOMIC DNA]</scope>
    <source>
        <strain evidence="3 4">MMS21-TAE1-1</strain>
    </source>
</reference>
<name>A0ABS6I7Z7_9MICC</name>
<evidence type="ECO:0000313" key="3">
    <source>
        <dbReference type="EMBL" id="MBU8867837.1"/>
    </source>
</evidence>
<dbReference type="Proteomes" id="UP000824166">
    <property type="component" value="Unassembled WGS sequence"/>
</dbReference>
<evidence type="ECO:0000313" key="4">
    <source>
        <dbReference type="Proteomes" id="UP000824166"/>
    </source>
</evidence>
<evidence type="ECO:0000256" key="1">
    <source>
        <dbReference type="SAM" id="MobiDB-lite"/>
    </source>
</evidence>
<comment type="caution">
    <text evidence="3">The sequence shown here is derived from an EMBL/GenBank/DDBJ whole genome shotgun (WGS) entry which is preliminary data.</text>
</comment>
<feature type="domain" description="ParB-like C-terminal" evidence="2">
    <location>
        <begin position="19"/>
        <end position="61"/>
    </location>
</feature>
<evidence type="ECO:0000259" key="2">
    <source>
        <dbReference type="Pfam" id="PF18064"/>
    </source>
</evidence>
<proteinExistence type="predicted"/>
<feature type="compositionally biased region" description="Basic and acidic residues" evidence="1">
    <location>
        <begin position="67"/>
        <end position="85"/>
    </location>
</feature>
<protein>
    <recommendedName>
        <fullName evidence="2">ParB-like C-terminal domain-containing protein</fullName>
    </recommendedName>
</protein>